<gene>
    <name evidence="2" type="ORF">SPV1_11341</name>
</gene>
<dbReference type="HOGENOM" id="CLU_2396182_0_0_0"/>
<sequence length="93" mass="10103">MVMIKRLFCIAILMSALCATSARAAGGLSVDAKFDLTGDGIVDASDWARMTEDARRAYADASVKALGEDPDARIEGETTRGQRYLQGLRKVYE</sequence>
<keyword evidence="3" id="KW-1185">Reference proteome</keyword>
<protein>
    <recommendedName>
        <fullName evidence="4">EF-hand domain-containing protein</fullName>
    </recommendedName>
</protein>
<feature type="signal peptide" evidence="1">
    <location>
        <begin position="1"/>
        <end position="24"/>
    </location>
</feature>
<feature type="chain" id="PRO_5004171405" description="EF-hand domain-containing protein" evidence="1">
    <location>
        <begin position="25"/>
        <end position="93"/>
    </location>
</feature>
<dbReference type="OrthoDB" id="5298443at2"/>
<dbReference type="EMBL" id="AATS01000003">
    <property type="protein sequence ID" value="EAU55323.1"/>
    <property type="molecule type" value="Genomic_DNA"/>
</dbReference>
<dbReference type="Proteomes" id="UP000005297">
    <property type="component" value="Unassembled WGS sequence"/>
</dbReference>
<comment type="caution">
    <text evidence="2">The sequence shown here is derived from an EMBL/GenBank/DDBJ whole genome shotgun (WGS) entry which is preliminary data.</text>
</comment>
<accession>Q0F168</accession>
<organism evidence="2 3">
    <name type="scientific">Mariprofundus ferrooxydans PV-1</name>
    <dbReference type="NCBI Taxonomy" id="314345"/>
    <lineage>
        <taxon>Bacteria</taxon>
        <taxon>Pseudomonadati</taxon>
        <taxon>Pseudomonadota</taxon>
        <taxon>Candidatius Mariprofundia</taxon>
        <taxon>Mariprofundales</taxon>
        <taxon>Mariprofundaceae</taxon>
        <taxon>Mariprofundus</taxon>
    </lineage>
</organism>
<dbReference type="AlphaFoldDB" id="Q0F168"/>
<reference evidence="2 3" key="1">
    <citation type="submission" date="2006-09" db="EMBL/GenBank/DDBJ databases">
        <authorList>
            <person name="Emerson D."/>
            <person name="Ferriera S."/>
            <person name="Johnson J."/>
            <person name="Kravitz S."/>
            <person name="Halpern A."/>
            <person name="Remington K."/>
            <person name="Beeson K."/>
            <person name="Tran B."/>
            <person name="Rogers Y.-H."/>
            <person name="Friedman R."/>
            <person name="Venter J.C."/>
        </authorList>
    </citation>
    <scope>NUCLEOTIDE SEQUENCE [LARGE SCALE GENOMIC DNA]</scope>
    <source>
        <strain evidence="2 3">PV-1</strain>
    </source>
</reference>
<dbReference type="InParanoid" id="Q0F168"/>
<proteinExistence type="predicted"/>
<name>Q0F168_9PROT</name>
<evidence type="ECO:0000313" key="2">
    <source>
        <dbReference type="EMBL" id="EAU55323.1"/>
    </source>
</evidence>
<evidence type="ECO:0000256" key="1">
    <source>
        <dbReference type="SAM" id="SignalP"/>
    </source>
</evidence>
<evidence type="ECO:0008006" key="4">
    <source>
        <dbReference type="Google" id="ProtNLM"/>
    </source>
</evidence>
<evidence type="ECO:0000313" key="3">
    <source>
        <dbReference type="Proteomes" id="UP000005297"/>
    </source>
</evidence>
<dbReference type="STRING" id="314344.AL013_09080"/>
<keyword evidence="1" id="KW-0732">Signal</keyword>